<dbReference type="AlphaFoldDB" id="A0A2W4CM44"/>
<keyword evidence="2" id="KW-0238">DNA-binding</keyword>
<evidence type="ECO:0000313" key="5">
    <source>
        <dbReference type="EMBL" id="PZM11485.1"/>
    </source>
</evidence>
<accession>A0A2W4CM44</accession>
<dbReference type="Pfam" id="PF07729">
    <property type="entry name" value="FCD"/>
    <property type="match status" value="1"/>
</dbReference>
<dbReference type="GO" id="GO:0003677">
    <property type="term" value="F:DNA binding"/>
    <property type="evidence" value="ECO:0007669"/>
    <property type="project" value="UniProtKB-KW"/>
</dbReference>
<keyword evidence="6" id="KW-1185">Reference proteome</keyword>
<protein>
    <recommendedName>
        <fullName evidence="4">HTH gntR-type domain-containing protein</fullName>
    </recommendedName>
</protein>
<organism evidence="5 6">
    <name type="scientific">Rhizobium tubonense</name>
    <dbReference type="NCBI Taxonomy" id="484088"/>
    <lineage>
        <taxon>Bacteria</taxon>
        <taxon>Pseudomonadati</taxon>
        <taxon>Pseudomonadota</taxon>
        <taxon>Alphaproteobacteria</taxon>
        <taxon>Hyphomicrobiales</taxon>
        <taxon>Rhizobiaceae</taxon>
        <taxon>Rhizobium/Agrobacterium group</taxon>
        <taxon>Rhizobium</taxon>
    </lineage>
</organism>
<feature type="domain" description="HTH gntR-type" evidence="4">
    <location>
        <begin position="9"/>
        <end position="77"/>
    </location>
</feature>
<dbReference type="PANTHER" id="PTHR43537:SF44">
    <property type="entry name" value="GNTR FAMILY REGULATORY PROTEIN"/>
    <property type="match status" value="1"/>
</dbReference>
<dbReference type="InterPro" id="IPR011711">
    <property type="entry name" value="GntR_C"/>
</dbReference>
<sequence length="241" mass="26120">MNAFAIGDRGLPAQIAAEIGRRITLGELKPGDILPKESDMLSNLRVSRTTLREALKILETKGFIVAKPRAGTRVRAPEFWNTLDPTVLAWQGDADDQEALAQELFEIRLAIEPLAASLAALRGSDIEHWQIRAAYDAMAVTHASQYEAIEADIDFHLKIIHAARNRFLLPISSVIRAALTINIPKTFKAFGGLEHSLALHEAIAIAIGKRDGPAAANAAETLLLETYRQNLSSVGQSGAGN</sequence>
<dbReference type="SMART" id="SM00345">
    <property type="entry name" value="HTH_GNTR"/>
    <property type="match status" value="1"/>
</dbReference>
<dbReference type="PRINTS" id="PR00035">
    <property type="entry name" value="HTHGNTR"/>
</dbReference>
<dbReference type="Pfam" id="PF00392">
    <property type="entry name" value="GntR"/>
    <property type="match status" value="1"/>
</dbReference>
<evidence type="ECO:0000256" key="3">
    <source>
        <dbReference type="ARBA" id="ARBA00023163"/>
    </source>
</evidence>
<dbReference type="PROSITE" id="PS50949">
    <property type="entry name" value="HTH_GNTR"/>
    <property type="match status" value="1"/>
</dbReference>
<dbReference type="InterPro" id="IPR008920">
    <property type="entry name" value="TF_FadR/GntR_C"/>
</dbReference>
<reference evidence="5 6" key="1">
    <citation type="journal article" date="2018" name="Sci. Rep.">
        <title>Rhizobium tumorigenes sp. nov., a novel plant tumorigenic bacterium isolated from cane gall tumors on thornless blackberry.</title>
        <authorList>
            <person name="Kuzmanovi N."/>
            <person name="Smalla K."/>
            <person name="Gronow S."/>
            <person name="PuBawska J."/>
        </authorList>
    </citation>
    <scope>NUCLEOTIDE SEQUENCE [LARGE SCALE GENOMIC DNA]</scope>
    <source>
        <strain evidence="5 6">CCBAU 85046</strain>
    </source>
</reference>
<dbReference type="InterPro" id="IPR036388">
    <property type="entry name" value="WH-like_DNA-bd_sf"/>
</dbReference>
<dbReference type="OrthoDB" id="9028214at2"/>
<gene>
    <name evidence="5" type="ORF">CPY51_19790</name>
</gene>
<comment type="caution">
    <text evidence="5">The sequence shown here is derived from an EMBL/GenBank/DDBJ whole genome shotgun (WGS) entry which is preliminary data.</text>
</comment>
<dbReference type="GO" id="GO:0003700">
    <property type="term" value="F:DNA-binding transcription factor activity"/>
    <property type="evidence" value="ECO:0007669"/>
    <property type="project" value="InterPro"/>
</dbReference>
<dbReference type="Proteomes" id="UP000248925">
    <property type="component" value="Unassembled WGS sequence"/>
</dbReference>
<keyword evidence="1" id="KW-0805">Transcription regulation</keyword>
<name>A0A2W4CM44_9HYPH</name>
<dbReference type="SUPFAM" id="SSF46785">
    <property type="entry name" value="Winged helix' DNA-binding domain"/>
    <property type="match status" value="1"/>
</dbReference>
<dbReference type="InterPro" id="IPR000524">
    <property type="entry name" value="Tscrpt_reg_HTH_GntR"/>
</dbReference>
<dbReference type="Gene3D" id="1.20.120.530">
    <property type="entry name" value="GntR ligand-binding domain-like"/>
    <property type="match status" value="1"/>
</dbReference>
<dbReference type="CDD" id="cd07377">
    <property type="entry name" value="WHTH_GntR"/>
    <property type="match status" value="1"/>
</dbReference>
<dbReference type="EMBL" id="PCDP01000039">
    <property type="protein sequence ID" value="PZM11485.1"/>
    <property type="molecule type" value="Genomic_DNA"/>
</dbReference>
<dbReference type="SUPFAM" id="SSF48008">
    <property type="entry name" value="GntR ligand-binding domain-like"/>
    <property type="match status" value="1"/>
</dbReference>
<dbReference type="SMART" id="SM00895">
    <property type="entry name" value="FCD"/>
    <property type="match status" value="1"/>
</dbReference>
<dbReference type="Gene3D" id="1.10.10.10">
    <property type="entry name" value="Winged helix-like DNA-binding domain superfamily/Winged helix DNA-binding domain"/>
    <property type="match status" value="1"/>
</dbReference>
<evidence type="ECO:0000256" key="1">
    <source>
        <dbReference type="ARBA" id="ARBA00023015"/>
    </source>
</evidence>
<dbReference type="PANTHER" id="PTHR43537">
    <property type="entry name" value="TRANSCRIPTIONAL REGULATOR, GNTR FAMILY"/>
    <property type="match status" value="1"/>
</dbReference>
<proteinExistence type="predicted"/>
<dbReference type="InterPro" id="IPR036390">
    <property type="entry name" value="WH_DNA-bd_sf"/>
</dbReference>
<evidence type="ECO:0000259" key="4">
    <source>
        <dbReference type="PROSITE" id="PS50949"/>
    </source>
</evidence>
<keyword evidence="3" id="KW-0804">Transcription</keyword>
<evidence type="ECO:0000256" key="2">
    <source>
        <dbReference type="ARBA" id="ARBA00023125"/>
    </source>
</evidence>
<evidence type="ECO:0000313" key="6">
    <source>
        <dbReference type="Proteomes" id="UP000248925"/>
    </source>
</evidence>
<dbReference type="RefSeq" id="WP_111161972.1">
    <property type="nucleotide sequence ID" value="NZ_PCDP01000039.1"/>
</dbReference>